<evidence type="ECO:0008006" key="3">
    <source>
        <dbReference type="Google" id="ProtNLM"/>
    </source>
</evidence>
<name>A0A2A5RKT2_9LACT</name>
<gene>
    <name evidence="1" type="ORF">RT41_GL001617</name>
</gene>
<dbReference type="OrthoDB" id="2225010at2"/>
<dbReference type="EMBL" id="JXJU01000006">
    <property type="protein sequence ID" value="PCR99811.1"/>
    <property type="molecule type" value="Genomic_DNA"/>
</dbReference>
<dbReference type="RefSeq" id="WP_054639499.1">
    <property type="nucleotide sequence ID" value="NZ_BBAL01000006.1"/>
</dbReference>
<protein>
    <recommendedName>
        <fullName evidence="3">DUF4649 domain-containing protein</fullName>
    </recommendedName>
</protein>
<proteinExistence type="predicted"/>
<dbReference type="STRING" id="1291764.GCA_001311235_01847"/>
<sequence length="65" mass="7355">MMKLTFKQSSGLTYTEEFESPAAFISAQLADYDVIPDEDLVLELIIDDKIVEFVGNVGELYYELS</sequence>
<dbReference type="Proteomes" id="UP000218181">
    <property type="component" value="Unassembled WGS sequence"/>
</dbReference>
<accession>A0A2A5RKT2</accession>
<evidence type="ECO:0000313" key="2">
    <source>
        <dbReference type="Proteomes" id="UP000218181"/>
    </source>
</evidence>
<dbReference type="AlphaFoldDB" id="A0A2A5RKT2"/>
<organism evidence="1 2">
    <name type="scientific">Lactococcus fujiensis JCM 16395</name>
    <dbReference type="NCBI Taxonomy" id="1291764"/>
    <lineage>
        <taxon>Bacteria</taxon>
        <taxon>Bacillati</taxon>
        <taxon>Bacillota</taxon>
        <taxon>Bacilli</taxon>
        <taxon>Lactobacillales</taxon>
        <taxon>Streptococcaceae</taxon>
        <taxon>Lactococcus</taxon>
    </lineage>
</organism>
<evidence type="ECO:0000313" key="1">
    <source>
        <dbReference type="EMBL" id="PCR99811.1"/>
    </source>
</evidence>
<comment type="caution">
    <text evidence="1">The sequence shown here is derived from an EMBL/GenBank/DDBJ whole genome shotgun (WGS) entry which is preliminary data.</text>
</comment>
<keyword evidence="2" id="KW-1185">Reference proteome</keyword>
<reference evidence="1 2" key="1">
    <citation type="submission" date="2014-12" db="EMBL/GenBank/DDBJ databases">
        <title>Draft genome sequences of 10 type strains of Lactococcus.</title>
        <authorList>
            <person name="Sun Z."/>
            <person name="Zhong Z."/>
            <person name="Liu W."/>
            <person name="Zhang W."/>
            <person name="Zhang H."/>
        </authorList>
    </citation>
    <scope>NUCLEOTIDE SEQUENCE [LARGE SCALE GENOMIC DNA]</scope>
    <source>
        <strain evidence="1 2">JCM 16395</strain>
    </source>
</reference>
<dbReference type="Gene3D" id="3.30.1490.390">
    <property type="match status" value="1"/>
</dbReference>